<protein>
    <submittedName>
        <fullName evidence="7">Metallophosphoesterase</fullName>
    </submittedName>
</protein>
<gene>
    <name evidence="7" type="ORF">A2151_05600</name>
</gene>
<keyword evidence="1 6" id="KW-0479">Metal-binding</keyword>
<sequence>MKLLFIGDVVGQPGRRAVAAHLARLRKSQRLDLVVANAENIAGGAGITRETATELFNLGVDVLTNGNHAWDKKEALDYIKTEPRLLRPHNYPEGTPGSGWFVATTPAGHRLGILNLLGNVFMHPHLACPFRCADQALAHKPVDIKMVLVDFHAEVTSEKNALGRYLDGRVSAVVGTHTHVPTADERILPRGTGYITDVGMTGCYDSIIGMDTEKSLKRFIQKLPERFEVAQGPGTLCGVLLDLDEHTGRCRAIQRLSLEEASEQSAAQRLAM</sequence>
<feature type="active site" description="Proton donor" evidence="5">
    <location>
        <position position="68"/>
    </location>
</feature>
<evidence type="ECO:0000256" key="1">
    <source>
        <dbReference type="ARBA" id="ARBA00022723"/>
    </source>
</evidence>
<dbReference type="GO" id="GO:0046872">
    <property type="term" value="F:metal ion binding"/>
    <property type="evidence" value="ECO:0007669"/>
    <property type="project" value="UniProtKB-KW"/>
</dbReference>
<dbReference type="PANTHER" id="PTHR36303">
    <property type="entry name" value="2',3'-CYCLIC-NUCLEOTIDE 2'-PHOSPHODIESTERASE"/>
    <property type="match status" value="1"/>
</dbReference>
<dbReference type="NCBIfam" id="TIGR00282">
    <property type="entry name" value="TIGR00282 family metallophosphoesterase"/>
    <property type="match status" value="1"/>
</dbReference>
<feature type="binding site" evidence="6">
    <location>
        <position position="39"/>
    </location>
    <ligand>
        <name>Fe cation</name>
        <dbReference type="ChEBI" id="CHEBI:24875"/>
        <label>1</label>
    </ligand>
</feature>
<dbReference type="Pfam" id="PF13277">
    <property type="entry name" value="YmdB"/>
    <property type="match status" value="1"/>
</dbReference>
<evidence type="ECO:0000256" key="3">
    <source>
        <dbReference type="ARBA" id="ARBA00023004"/>
    </source>
</evidence>
<dbReference type="Gene3D" id="3.60.21.10">
    <property type="match status" value="1"/>
</dbReference>
<dbReference type="InterPro" id="IPR029052">
    <property type="entry name" value="Metallo-depent_PP-like"/>
</dbReference>
<feature type="binding site" evidence="6">
    <location>
        <position position="152"/>
    </location>
    <ligand>
        <name>Fe cation</name>
        <dbReference type="ChEBI" id="CHEBI:24875"/>
        <label>2</label>
    </ligand>
</feature>
<dbReference type="EMBL" id="MFSU01000047">
    <property type="protein sequence ID" value="OGI47760.1"/>
    <property type="molecule type" value="Genomic_DNA"/>
</dbReference>
<dbReference type="InterPro" id="IPR005235">
    <property type="entry name" value="YmdB-like"/>
</dbReference>
<dbReference type="FunFam" id="3.60.21.10:FF:000016">
    <property type="entry name" value="Putative metallophosphoesterase"/>
    <property type="match status" value="1"/>
</dbReference>
<proteinExistence type="inferred from homology"/>
<dbReference type="AlphaFoldDB" id="A0A1F6TRM4"/>
<accession>A0A1F6TRM4</accession>
<evidence type="ECO:0000256" key="5">
    <source>
        <dbReference type="PIRSR" id="PIRSR004789-50"/>
    </source>
</evidence>
<evidence type="ECO:0000256" key="2">
    <source>
        <dbReference type="ARBA" id="ARBA00022801"/>
    </source>
</evidence>
<organism evidence="7 8">
    <name type="scientific">Candidatus Muproteobacteria bacterium RBG_16_65_34</name>
    <dbReference type="NCBI Taxonomy" id="1817760"/>
    <lineage>
        <taxon>Bacteria</taxon>
        <taxon>Pseudomonadati</taxon>
        <taxon>Pseudomonadota</taxon>
        <taxon>Candidatus Muproteobacteria</taxon>
    </lineage>
</organism>
<feature type="binding site" evidence="6">
    <location>
        <position position="40"/>
    </location>
    <ligand>
        <name>Fe cation</name>
        <dbReference type="ChEBI" id="CHEBI:24875"/>
        <label>1</label>
    </ligand>
</feature>
<keyword evidence="3" id="KW-0408">Iron</keyword>
<evidence type="ECO:0000313" key="8">
    <source>
        <dbReference type="Proteomes" id="UP000178885"/>
    </source>
</evidence>
<feature type="binding site" evidence="6">
    <location>
        <position position="67"/>
    </location>
    <ligand>
        <name>Fe cation</name>
        <dbReference type="ChEBI" id="CHEBI:24875"/>
        <label>2</label>
    </ligand>
</feature>
<comment type="similarity">
    <text evidence="4">Belongs to the YmdB-like family.</text>
</comment>
<dbReference type="SUPFAM" id="SSF56300">
    <property type="entry name" value="Metallo-dependent phosphatases"/>
    <property type="match status" value="1"/>
</dbReference>
<dbReference type="STRING" id="1817760.A2151_05600"/>
<feature type="binding site" evidence="6">
    <location>
        <position position="39"/>
    </location>
    <ligand>
        <name>Fe cation</name>
        <dbReference type="ChEBI" id="CHEBI:24875"/>
        <label>2</label>
    </ligand>
</feature>
<evidence type="ECO:0000256" key="6">
    <source>
        <dbReference type="PIRSR" id="PIRSR004789-51"/>
    </source>
</evidence>
<dbReference type="PANTHER" id="PTHR36303:SF1">
    <property type="entry name" value="2',3'-CYCLIC-NUCLEOTIDE 2'-PHOSPHODIESTERASE"/>
    <property type="match status" value="1"/>
</dbReference>
<feature type="binding site" evidence="6">
    <location>
        <position position="8"/>
    </location>
    <ligand>
        <name>Fe cation</name>
        <dbReference type="ChEBI" id="CHEBI:24875"/>
        <label>1</label>
    </ligand>
</feature>
<dbReference type="CDD" id="cd07382">
    <property type="entry name" value="MPP_DR1281"/>
    <property type="match status" value="1"/>
</dbReference>
<comment type="caution">
    <text evidence="7">The sequence shown here is derived from an EMBL/GenBank/DDBJ whole genome shotgun (WGS) entry which is preliminary data.</text>
</comment>
<keyword evidence="2" id="KW-0378">Hydrolase</keyword>
<dbReference type="PIRSF" id="PIRSF004789">
    <property type="entry name" value="DR1281"/>
    <property type="match status" value="1"/>
</dbReference>
<reference evidence="7 8" key="1">
    <citation type="journal article" date="2016" name="Nat. Commun.">
        <title>Thousands of microbial genomes shed light on interconnected biogeochemical processes in an aquifer system.</title>
        <authorList>
            <person name="Anantharaman K."/>
            <person name="Brown C.T."/>
            <person name="Hug L.A."/>
            <person name="Sharon I."/>
            <person name="Castelle C.J."/>
            <person name="Probst A.J."/>
            <person name="Thomas B.C."/>
            <person name="Singh A."/>
            <person name="Wilkins M.J."/>
            <person name="Karaoz U."/>
            <person name="Brodie E.L."/>
            <person name="Williams K.H."/>
            <person name="Hubbard S.S."/>
            <person name="Banfield J.F."/>
        </authorList>
    </citation>
    <scope>NUCLEOTIDE SEQUENCE [LARGE SCALE GENOMIC DNA]</scope>
</reference>
<dbReference type="GO" id="GO:0004113">
    <property type="term" value="F:2',3'-cyclic-nucleotide 3'-phosphodiesterase activity"/>
    <property type="evidence" value="ECO:0007669"/>
    <property type="project" value="TreeGrafter"/>
</dbReference>
<evidence type="ECO:0000256" key="4">
    <source>
        <dbReference type="ARBA" id="ARBA00061401"/>
    </source>
</evidence>
<feature type="binding site" evidence="6">
    <location>
        <position position="177"/>
    </location>
    <ligand>
        <name>Fe cation</name>
        <dbReference type="ChEBI" id="CHEBI:24875"/>
        <label>2</label>
    </ligand>
</feature>
<name>A0A1F6TRM4_9PROT</name>
<evidence type="ECO:0000313" key="7">
    <source>
        <dbReference type="EMBL" id="OGI47760.1"/>
    </source>
</evidence>
<feature type="binding site" evidence="6">
    <location>
        <position position="179"/>
    </location>
    <ligand>
        <name>Fe cation</name>
        <dbReference type="ChEBI" id="CHEBI:24875"/>
        <label>1</label>
    </ligand>
</feature>
<dbReference type="Proteomes" id="UP000178885">
    <property type="component" value="Unassembled WGS sequence"/>
</dbReference>